<organism evidence="2 3">
    <name type="scientific">Mytilus galloprovincialis</name>
    <name type="common">Mediterranean mussel</name>
    <dbReference type="NCBI Taxonomy" id="29158"/>
    <lineage>
        <taxon>Eukaryota</taxon>
        <taxon>Metazoa</taxon>
        <taxon>Spiralia</taxon>
        <taxon>Lophotrochozoa</taxon>
        <taxon>Mollusca</taxon>
        <taxon>Bivalvia</taxon>
        <taxon>Autobranchia</taxon>
        <taxon>Pteriomorphia</taxon>
        <taxon>Mytilida</taxon>
        <taxon>Mytiloidea</taxon>
        <taxon>Mytilidae</taxon>
        <taxon>Mytilinae</taxon>
        <taxon>Mytilus</taxon>
    </lineage>
</organism>
<dbReference type="EMBL" id="UYJE01009741">
    <property type="protein sequence ID" value="VDI76284.1"/>
    <property type="molecule type" value="Genomic_DNA"/>
</dbReference>
<keyword evidence="3" id="KW-1185">Reference proteome</keyword>
<accession>A0A8B6H8Q4</accession>
<dbReference type="PANTHER" id="PTHR19963">
    <property type="entry name" value="CCHC-TYPE DOMAIN-CONTAINING PROTEIN"/>
    <property type="match status" value="1"/>
</dbReference>
<comment type="caution">
    <text evidence="2">The sequence shown here is derived from an EMBL/GenBank/DDBJ whole genome shotgun (WGS) entry which is preliminary data.</text>
</comment>
<dbReference type="OrthoDB" id="6091153at2759"/>
<proteinExistence type="predicted"/>
<dbReference type="GO" id="GO:0015074">
    <property type="term" value="P:DNA integration"/>
    <property type="evidence" value="ECO:0007669"/>
    <property type="project" value="InterPro"/>
</dbReference>
<dbReference type="GO" id="GO:0003676">
    <property type="term" value="F:nucleic acid binding"/>
    <property type="evidence" value="ECO:0007669"/>
    <property type="project" value="InterPro"/>
</dbReference>
<dbReference type="Proteomes" id="UP000596742">
    <property type="component" value="Unassembled WGS sequence"/>
</dbReference>
<dbReference type="SUPFAM" id="SSF53098">
    <property type="entry name" value="Ribonuclease H-like"/>
    <property type="match status" value="1"/>
</dbReference>
<dbReference type="InterPro" id="IPR036397">
    <property type="entry name" value="RNaseH_sf"/>
</dbReference>
<dbReference type="AlphaFoldDB" id="A0A8B6H8Q4"/>
<dbReference type="InterPro" id="IPR001584">
    <property type="entry name" value="Integrase_cat-core"/>
</dbReference>
<sequence>MNVDFHSLVKALNNRYGSVNKAEIFRAKEKESLSELAQSIKKLTRQAYPCAATSVTDTLALDHFIDSLNDPDLRLRVREARPRDVNEAVVLAVRLETYKQADKHRNQLIKNINNNTPVLPIKTEPFHQEKNIETIMQEMGASVPKKELELIYWALFQSQQEEIIGDYFTKWMEAKPIQDMEATTVANTFIERIVTIFGVPMEIHSDRGSNF</sequence>
<name>A0A8B6H8Q4_MYTGA</name>
<reference evidence="2" key="1">
    <citation type="submission" date="2018-11" db="EMBL/GenBank/DDBJ databases">
        <authorList>
            <person name="Alioto T."/>
            <person name="Alioto T."/>
        </authorList>
    </citation>
    <scope>NUCLEOTIDE SEQUENCE</scope>
</reference>
<evidence type="ECO:0000313" key="3">
    <source>
        <dbReference type="Proteomes" id="UP000596742"/>
    </source>
</evidence>
<dbReference type="PANTHER" id="PTHR19963:SF30">
    <property type="entry name" value="ENDONUCLEASE_EXONUCLEASE_PHOSPHATASE DOMAIN-CONTAINING PROTEIN"/>
    <property type="match status" value="1"/>
</dbReference>
<feature type="domain" description="Integrase catalytic" evidence="1">
    <location>
        <begin position="140"/>
        <end position="211"/>
    </location>
</feature>
<evidence type="ECO:0000313" key="2">
    <source>
        <dbReference type="EMBL" id="VDI76284.1"/>
    </source>
</evidence>
<dbReference type="PROSITE" id="PS50994">
    <property type="entry name" value="INTEGRASE"/>
    <property type="match status" value="1"/>
</dbReference>
<dbReference type="Gene3D" id="3.30.420.10">
    <property type="entry name" value="Ribonuclease H-like superfamily/Ribonuclease H"/>
    <property type="match status" value="1"/>
</dbReference>
<evidence type="ECO:0000259" key="1">
    <source>
        <dbReference type="PROSITE" id="PS50994"/>
    </source>
</evidence>
<protein>
    <recommendedName>
        <fullName evidence="1">Integrase catalytic domain-containing protein</fullName>
    </recommendedName>
</protein>
<gene>
    <name evidence="2" type="ORF">MGAL_10B092545</name>
</gene>
<dbReference type="InterPro" id="IPR012337">
    <property type="entry name" value="RNaseH-like_sf"/>
</dbReference>